<evidence type="ECO:0000313" key="3">
    <source>
        <dbReference type="Proteomes" id="UP000190973"/>
    </source>
</evidence>
<reference evidence="1 4" key="2">
    <citation type="submission" date="2020-04" db="EMBL/GenBank/DDBJ databases">
        <authorList>
            <person name="Hitch T.C.A."/>
            <person name="Wylensek D."/>
            <person name="Clavel T."/>
        </authorList>
    </citation>
    <scope>NUCLEOTIDE SEQUENCE [LARGE SCALE GENOMIC DNA]</scope>
    <source>
        <strain evidence="1 4">WB01_NA02</strain>
    </source>
</reference>
<dbReference type="Proteomes" id="UP000190973">
    <property type="component" value="Unassembled WGS sequence"/>
</dbReference>
<protein>
    <recommendedName>
        <fullName evidence="5">DUF4085 family protein</fullName>
    </recommendedName>
</protein>
<dbReference type="RefSeq" id="WP_077838890.1">
    <property type="nucleotide sequence ID" value="NZ_JABAGD010000001.1"/>
</dbReference>
<evidence type="ECO:0000313" key="2">
    <source>
        <dbReference type="EMBL" id="OOM61513.1"/>
    </source>
</evidence>
<dbReference type="EMBL" id="JABAGD010000001">
    <property type="protein sequence ID" value="NMF03169.1"/>
    <property type="molecule type" value="Genomic_DNA"/>
</dbReference>
<evidence type="ECO:0008006" key="5">
    <source>
        <dbReference type="Google" id="ProtNLM"/>
    </source>
</evidence>
<comment type="caution">
    <text evidence="2">The sequence shown here is derived from an EMBL/GenBank/DDBJ whole genome shotgun (WGS) entry which is preliminary data.</text>
</comment>
<dbReference type="AlphaFoldDB" id="A0A1S8S7V0"/>
<dbReference type="Proteomes" id="UP000587880">
    <property type="component" value="Unassembled WGS sequence"/>
</dbReference>
<evidence type="ECO:0000313" key="4">
    <source>
        <dbReference type="Proteomes" id="UP000587880"/>
    </source>
</evidence>
<reference evidence="2 3" key="1">
    <citation type="submission" date="2016-05" db="EMBL/GenBank/DDBJ databases">
        <title>Microbial solvent formation.</title>
        <authorList>
            <person name="Poehlein A."/>
            <person name="Montoya Solano J.D."/>
            <person name="Flitsch S."/>
            <person name="Krabben P."/>
            <person name="Duerre P."/>
            <person name="Daniel R."/>
        </authorList>
    </citation>
    <scope>NUCLEOTIDE SEQUENCE [LARGE SCALE GENOMIC DNA]</scope>
    <source>
        <strain evidence="2 3">DSM 53</strain>
    </source>
</reference>
<sequence>MRYFTNELWNGINSDSEEEREKADLQWEKNDNEYYEIFKTVKKLLPKKFLRIYEQEYGFHDYELKNFEVIHGEKGYKDPVSVSIIIANGEKMWNILYKKIKKISINYQQQPDVFKRKKRIYEGFDDYGYDEFFQIDEKTLSHEILFASGSTILVHFEKISINEIIN</sequence>
<proteinExistence type="predicted"/>
<organism evidence="2 3">
    <name type="scientific">Clostridium beijerinckii</name>
    <name type="common">Clostridium MP</name>
    <dbReference type="NCBI Taxonomy" id="1520"/>
    <lineage>
        <taxon>Bacteria</taxon>
        <taxon>Bacillati</taxon>
        <taxon>Bacillota</taxon>
        <taxon>Clostridia</taxon>
        <taxon>Eubacteriales</taxon>
        <taxon>Clostridiaceae</taxon>
        <taxon>Clostridium</taxon>
    </lineage>
</organism>
<dbReference type="EMBL" id="LZZI01000035">
    <property type="protein sequence ID" value="OOM61513.1"/>
    <property type="molecule type" value="Genomic_DNA"/>
</dbReference>
<evidence type="ECO:0000313" key="1">
    <source>
        <dbReference type="EMBL" id="NMF03169.1"/>
    </source>
</evidence>
<accession>A0A1S8S7V0</accession>
<name>A0A1S8S7V0_CLOBE</name>
<gene>
    <name evidence="2" type="ORF">CLBCK_23150</name>
    <name evidence="1" type="ORF">HF849_00175</name>
</gene>